<evidence type="ECO:0000313" key="5">
    <source>
        <dbReference type="EMBL" id="MFC4064632.1"/>
    </source>
</evidence>
<feature type="transmembrane region" description="Helical" evidence="2">
    <location>
        <begin position="169"/>
        <end position="189"/>
    </location>
</feature>
<sequence>MSIADAETQRIPLPATAPGPPSTKTVPRPDIQGLRALAVLAVIADHLLRWPTGGFVGVDVFFVISGYLITALLLREHDRTGTISFRTFYTRRIKRIIPASLLVLAATITAAHFLLDAARFSQLTGDTRAALLFVANWRFASEGTDYFQEGLPPSAVQHFWSLAVEEQYYVVWPWLMLALLWAGIRYLAWGPRARRIAVGITITLITAASFTWALAETSDNPTVAYFSTFSRAWELGVGALLAVLGTTIAIRSLAARTLLAWTGIIGIVIALFTVPATPGFPAPWAALPVLATALVIAAGTGGDQPYLWPLTNPVSRYIGDISYSLYLWHFPVIVLLAALMPSDTVTYYLTAAALITVLSVIGYHGVEDPLRKAVWTPRGLITIGLRPALVAAALLLAVTAGAVVPVSNATPAEARPPAGADRCLGAAARDIALGCPHVQGDFIVPAVADLTKDVAGAFDCWIAEGEPMRACTYGKGRIRVALLGDSHAAMLLPGLKTQLAKYDWTLDSYVGWGCQWIRTGTGSSCDATMKSIQKRLQTGRRYDLIIVTAARHKTAKDKNWVSQMYAEAWKPVAARGTRIIVVADNPGVTDTAIQCVRRVNFSVLDHDCGTPVDRAYAETDALIKATTMVRGATLIDLRQHFCDTTTCPAVIGNVITYRDTVGHITGTFSRTLGPYLAAAVNTAATP</sequence>
<keyword evidence="2" id="KW-0812">Transmembrane</keyword>
<dbReference type="EMBL" id="JBHSBL010000006">
    <property type="protein sequence ID" value="MFC4064632.1"/>
    <property type="molecule type" value="Genomic_DNA"/>
</dbReference>
<keyword evidence="2" id="KW-0472">Membrane</keyword>
<dbReference type="GO" id="GO:0016746">
    <property type="term" value="F:acyltransferase activity"/>
    <property type="evidence" value="ECO:0007669"/>
    <property type="project" value="UniProtKB-KW"/>
</dbReference>
<dbReference type="InterPro" id="IPR050879">
    <property type="entry name" value="Acyltransferase_3"/>
</dbReference>
<proteinExistence type="predicted"/>
<dbReference type="PANTHER" id="PTHR23028:SF53">
    <property type="entry name" value="ACYL_TRANSF_3 DOMAIN-CONTAINING PROTEIN"/>
    <property type="match status" value="1"/>
</dbReference>
<name>A0ABV8INS4_9ACTN</name>
<feature type="transmembrane region" description="Helical" evidence="2">
    <location>
        <begin position="95"/>
        <end position="115"/>
    </location>
</feature>
<dbReference type="PANTHER" id="PTHR23028">
    <property type="entry name" value="ACETYLTRANSFERASE"/>
    <property type="match status" value="1"/>
</dbReference>
<reference evidence="6" key="1">
    <citation type="journal article" date="2019" name="Int. J. Syst. Evol. Microbiol.">
        <title>The Global Catalogue of Microorganisms (GCM) 10K type strain sequencing project: providing services to taxonomists for standard genome sequencing and annotation.</title>
        <authorList>
            <consortium name="The Broad Institute Genomics Platform"/>
            <consortium name="The Broad Institute Genome Sequencing Center for Infectious Disease"/>
            <person name="Wu L."/>
            <person name="Ma J."/>
        </authorList>
    </citation>
    <scope>NUCLEOTIDE SEQUENCE [LARGE SCALE GENOMIC DNA]</scope>
    <source>
        <strain evidence="6">TBRC 5832</strain>
    </source>
</reference>
<feature type="transmembrane region" description="Helical" evidence="2">
    <location>
        <begin position="323"/>
        <end position="340"/>
    </location>
</feature>
<comment type="caution">
    <text evidence="5">The sequence shown here is derived from an EMBL/GenBank/DDBJ whole genome shotgun (WGS) entry which is preliminary data.</text>
</comment>
<feature type="transmembrane region" description="Helical" evidence="2">
    <location>
        <begin position="55"/>
        <end position="74"/>
    </location>
</feature>
<feature type="domain" description="Acyltransferase 3" evidence="3">
    <location>
        <begin position="30"/>
        <end position="363"/>
    </location>
</feature>
<dbReference type="InterPro" id="IPR043968">
    <property type="entry name" value="SGNH"/>
</dbReference>
<evidence type="ECO:0000256" key="1">
    <source>
        <dbReference type="SAM" id="MobiDB-lite"/>
    </source>
</evidence>
<dbReference type="EC" id="2.3.1.-" evidence="5"/>
<protein>
    <submittedName>
        <fullName evidence="5">Acyltransferase family protein</fullName>
        <ecNumber evidence="5">2.3.1.-</ecNumber>
    </submittedName>
</protein>
<gene>
    <name evidence="5" type="ORF">ACFO0C_06805</name>
</gene>
<dbReference type="Pfam" id="PF01757">
    <property type="entry name" value="Acyl_transf_3"/>
    <property type="match status" value="1"/>
</dbReference>
<dbReference type="InterPro" id="IPR002656">
    <property type="entry name" value="Acyl_transf_3_dom"/>
</dbReference>
<feature type="transmembrane region" description="Helical" evidence="2">
    <location>
        <begin position="258"/>
        <end position="276"/>
    </location>
</feature>
<keyword evidence="6" id="KW-1185">Reference proteome</keyword>
<evidence type="ECO:0000259" key="3">
    <source>
        <dbReference type="Pfam" id="PF01757"/>
    </source>
</evidence>
<feature type="transmembrane region" description="Helical" evidence="2">
    <location>
        <begin position="196"/>
        <end position="215"/>
    </location>
</feature>
<feature type="transmembrane region" description="Helical" evidence="2">
    <location>
        <begin position="282"/>
        <end position="302"/>
    </location>
</feature>
<feature type="transmembrane region" description="Helical" evidence="2">
    <location>
        <begin position="387"/>
        <end position="406"/>
    </location>
</feature>
<keyword evidence="5" id="KW-0808">Transferase</keyword>
<dbReference type="RefSeq" id="WP_378065677.1">
    <property type="nucleotide sequence ID" value="NZ_JBHSBL010000006.1"/>
</dbReference>
<feature type="region of interest" description="Disordered" evidence="1">
    <location>
        <begin position="1"/>
        <end position="26"/>
    </location>
</feature>
<feature type="domain" description="SGNH" evidence="4">
    <location>
        <begin position="468"/>
        <end position="677"/>
    </location>
</feature>
<evidence type="ECO:0000259" key="4">
    <source>
        <dbReference type="Pfam" id="PF19040"/>
    </source>
</evidence>
<dbReference type="Proteomes" id="UP001595867">
    <property type="component" value="Unassembled WGS sequence"/>
</dbReference>
<keyword evidence="2" id="KW-1133">Transmembrane helix</keyword>
<organism evidence="5 6">
    <name type="scientific">Actinoplanes subglobosus</name>
    <dbReference type="NCBI Taxonomy" id="1547892"/>
    <lineage>
        <taxon>Bacteria</taxon>
        <taxon>Bacillati</taxon>
        <taxon>Actinomycetota</taxon>
        <taxon>Actinomycetes</taxon>
        <taxon>Micromonosporales</taxon>
        <taxon>Micromonosporaceae</taxon>
        <taxon>Actinoplanes</taxon>
    </lineage>
</organism>
<evidence type="ECO:0000313" key="6">
    <source>
        <dbReference type="Proteomes" id="UP001595867"/>
    </source>
</evidence>
<keyword evidence="5" id="KW-0012">Acyltransferase</keyword>
<feature type="transmembrane region" description="Helical" evidence="2">
    <location>
        <begin position="235"/>
        <end position="253"/>
    </location>
</feature>
<accession>A0ABV8INS4</accession>
<dbReference type="Pfam" id="PF19040">
    <property type="entry name" value="SGNH"/>
    <property type="match status" value="1"/>
</dbReference>
<evidence type="ECO:0000256" key="2">
    <source>
        <dbReference type="SAM" id="Phobius"/>
    </source>
</evidence>
<feature type="transmembrane region" description="Helical" evidence="2">
    <location>
        <begin position="346"/>
        <end position="366"/>
    </location>
</feature>